<dbReference type="EMBL" id="LXJU01000012">
    <property type="protein sequence ID" value="OGE51715.1"/>
    <property type="molecule type" value="Genomic_DNA"/>
</dbReference>
<name>A0A1F5LF01_PENAI</name>
<sequence>MAPTSKIPLYDGPFKNMNETEMKLLALAHVFDKGNGPANYEEMAKWTGIKASSAATLYRGAKRKLNKYMDGTTTSTTSTTSPTKAGPAPKRVKKSTAKTAKGVAKAEEEEIVECPAAITKQEFIDDSDDEKPNLRASRIAVEISTLAAQSVGDASDATTASIKAE</sequence>
<reference evidence="2 3" key="1">
    <citation type="journal article" date="2016" name="Sci. Rep.">
        <title>Penicillium arizonense, a new, genome sequenced fungal species, reveals a high chemical diversity in secreted metabolites.</title>
        <authorList>
            <person name="Grijseels S."/>
            <person name="Nielsen J.C."/>
            <person name="Randelovic M."/>
            <person name="Nielsen J."/>
            <person name="Nielsen K.F."/>
            <person name="Workman M."/>
            <person name="Frisvad J.C."/>
        </authorList>
    </citation>
    <scope>NUCLEOTIDE SEQUENCE [LARGE SCALE GENOMIC DNA]</scope>
    <source>
        <strain evidence="2 3">CBS 141311</strain>
    </source>
</reference>
<dbReference type="OrthoDB" id="5403747at2759"/>
<evidence type="ECO:0000256" key="1">
    <source>
        <dbReference type="SAM" id="MobiDB-lite"/>
    </source>
</evidence>
<feature type="compositionally biased region" description="Low complexity" evidence="1">
    <location>
        <begin position="72"/>
        <end position="83"/>
    </location>
</feature>
<dbReference type="AlphaFoldDB" id="A0A1F5LF01"/>
<gene>
    <name evidence="2" type="ORF">PENARI_c012G02679</name>
</gene>
<dbReference type="Proteomes" id="UP000177622">
    <property type="component" value="Unassembled WGS sequence"/>
</dbReference>
<evidence type="ECO:0000313" key="2">
    <source>
        <dbReference type="EMBL" id="OGE51715.1"/>
    </source>
</evidence>
<accession>A0A1F5LF01</accession>
<organism evidence="2 3">
    <name type="scientific">Penicillium arizonense</name>
    <dbReference type="NCBI Taxonomy" id="1835702"/>
    <lineage>
        <taxon>Eukaryota</taxon>
        <taxon>Fungi</taxon>
        <taxon>Dikarya</taxon>
        <taxon>Ascomycota</taxon>
        <taxon>Pezizomycotina</taxon>
        <taxon>Eurotiomycetes</taxon>
        <taxon>Eurotiomycetidae</taxon>
        <taxon>Eurotiales</taxon>
        <taxon>Aspergillaceae</taxon>
        <taxon>Penicillium</taxon>
    </lineage>
</organism>
<dbReference type="GeneID" id="34577576"/>
<comment type="caution">
    <text evidence="2">The sequence shown here is derived from an EMBL/GenBank/DDBJ whole genome shotgun (WGS) entry which is preliminary data.</text>
</comment>
<dbReference type="RefSeq" id="XP_022487159.1">
    <property type="nucleotide sequence ID" value="XM_022632842.1"/>
</dbReference>
<protein>
    <submittedName>
        <fullName evidence="2">Uncharacterized protein</fullName>
    </submittedName>
</protein>
<proteinExistence type="predicted"/>
<evidence type="ECO:0000313" key="3">
    <source>
        <dbReference type="Proteomes" id="UP000177622"/>
    </source>
</evidence>
<keyword evidence="3" id="KW-1185">Reference proteome</keyword>
<feature type="region of interest" description="Disordered" evidence="1">
    <location>
        <begin position="69"/>
        <end position="97"/>
    </location>
</feature>